<sequence length="431" mass="48185">MHRVDISQGSDSEQEDDKMQTAIPISSEAFGSNVRLSPLHWKELKYPGSEFSESTVHTATTSEIRKALAKASGETGCFVQGTPSLLDEAAHVIDSWRNDPKRAEHTTIILRRLGIVPLDWTLDHVSNLHWLCPRFHKALDTYGMWSWTLRMEYISLLLGKLRAERAVRQETYEETGRAPWRQWNSAWVENGEFSMIIMHPWLNQFRPVIWEDVFTNTIVPLYGHEEGYFKQHGPDGPPLFRVGVHRRGGAELNPFLIALSSHHKLEAYFDYRTRLGKNDIDSTLYGHLILLRALVKEIWAPLEENLRTVRSSATVGVSSPSRSSVPVGGLFSEGSSGGLASTSLQHEERSGSGGSGGRGRTRGEREETNLLAVDNDAAHDENGPFSLNAVTELTPPHVINHGVGGTQRRGAQHRGARKRRARRRGVRTGGP</sequence>
<comment type="caution">
    <text evidence="2">The sequence shown here is derived from an EMBL/GenBank/DDBJ whole genome shotgun (WGS) entry which is preliminary data.</text>
</comment>
<evidence type="ECO:0000313" key="2">
    <source>
        <dbReference type="EMBL" id="KAF7328795.1"/>
    </source>
</evidence>
<accession>A0A8H6U567</accession>
<dbReference type="AlphaFoldDB" id="A0A8H6U567"/>
<feature type="compositionally biased region" description="Basic residues" evidence="1">
    <location>
        <begin position="410"/>
        <end position="431"/>
    </location>
</feature>
<reference evidence="2" key="1">
    <citation type="submission" date="2020-05" db="EMBL/GenBank/DDBJ databases">
        <title>Mycena genomes resolve the evolution of fungal bioluminescence.</title>
        <authorList>
            <person name="Tsai I.J."/>
        </authorList>
    </citation>
    <scope>NUCLEOTIDE SEQUENCE</scope>
    <source>
        <strain evidence="2">CCC161011</strain>
    </source>
</reference>
<protein>
    <submittedName>
        <fullName evidence="2">Uncharacterized protein</fullName>
    </submittedName>
</protein>
<feature type="region of interest" description="Disordered" evidence="1">
    <location>
        <begin position="311"/>
        <end position="364"/>
    </location>
</feature>
<evidence type="ECO:0000313" key="3">
    <source>
        <dbReference type="Proteomes" id="UP000620124"/>
    </source>
</evidence>
<proteinExistence type="predicted"/>
<dbReference type="OrthoDB" id="3042712at2759"/>
<keyword evidence="3" id="KW-1185">Reference proteome</keyword>
<feature type="region of interest" description="Disordered" evidence="1">
    <location>
        <begin position="1"/>
        <end position="24"/>
    </location>
</feature>
<evidence type="ECO:0000256" key="1">
    <source>
        <dbReference type="SAM" id="MobiDB-lite"/>
    </source>
</evidence>
<organism evidence="2 3">
    <name type="scientific">Mycena venus</name>
    <dbReference type="NCBI Taxonomy" id="2733690"/>
    <lineage>
        <taxon>Eukaryota</taxon>
        <taxon>Fungi</taxon>
        <taxon>Dikarya</taxon>
        <taxon>Basidiomycota</taxon>
        <taxon>Agaricomycotina</taxon>
        <taxon>Agaricomycetes</taxon>
        <taxon>Agaricomycetidae</taxon>
        <taxon>Agaricales</taxon>
        <taxon>Marasmiineae</taxon>
        <taxon>Mycenaceae</taxon>
        <taxon>Mycena</taxon>
    </lineage>
</organism>
<name>A0A8H6U567_9AGAR</name>
<feature type="region of interest" description="Disordered" evidence="1">
    <location>
        <begin position="396"/>
        <end position="431"/>
    </location>
</feature>
<dbReference type="Proteomes" id="UP000620124">
    <property type="component" value="Unassembled WGS sequence"/>
</dbReference>
<feature type="compositionally biased region" description="Low complexity" evidence="1">
    <location>
        <begin position="311"/>
        <end position="341"/>
    </location>
</feature>
<dbReference type="EMBL" id="JACAZI010000034">
    <property type="protein sequence ID" value="KAF7328795.1"/>
    <property type="molecule type" value="Genomic_DNA"/>
</dbReference>
<gene>
    <name evidence="2" type="ORF">MVEN_02508400</name>
</gene>